<dbReference type="Gene3D" id="1.20.1280.50">
    <property type="match status" value="1"/>
</dbReference>
<dbReference type="AlphaFoldDB" id="A0AAD8HYU3"/>
<keyword evidence="4" id="KW-1185">Reference proteome</keyword>
<dbReference type="PANTHER" id="PTHR31672:SF13">
    <property type="entry name" value="F-BOX PROTEIN CPR30-LIKE"/>
    <property type="match status" value="1"/>
</dbReference>
<protein>
    <recommendedName>
        <fullName evidence="5">F-box domain-containing protein</fullName>
    </recommendedName>
</protein>
<proteinExistence type="predicted"/>
<feature type="domain" description="F-box associated beta-propeller type 3" evidence="2">
    <location>
        <begin position="87"/>
        <end position="321"/>
    </location>
</feature>
<organism evidence="3 4">
    <name type="scientific">Heracleum sosnowskyi</name>
    <dbReference type="NCBI Taxonomy" id="360622"/>
    <lineage>
        <taxon>Eukaryota</taxon>
        <taxon>Viridiplantae</taxon>
        <taxon>Streptophyta</taxon>
        <taxon>Embryophyta</taxon>
        <taxon>Tracheophyta</taxon>
        <taxon>Spermatophyta</taxon>
        <taxon>Magnoliopsida</taxon>
        <taxon>eudicotyledons</taxon>
        <taxon>Gunneridae</taxon>
        <taxon>Pentapetalae</taxon>
        <taxon>asterids</taxon>
        <taxon>campanulids</taxon>
        <taxon>Apiales</taxon>
        <taxon>Apiaceae</taxon>
        <taxon>Apioideae</taxon>
        <taxon>apioid superclade</taxon>
        <taxon>Tordylieae</taxon>
        <taxon>Tordyliinae</taxon>
        <taxon>Heracleum</taxon>
    </lineage>
</organism>
<evidence type="ECO:0000259" key="2">
    <source>
        <dbReference type="Pfam" id="PF08268"/>
    </source>
</evidence>
<reference evidence="3" key="1">
    <citation type="submission" date="2023-02" db="EMBL/GenBank/DDBJ databases">
        <title>Genome of toxic invasive species Heracleum sosnowskyi carries increased number of genes despite the absence of recent whole-genome duplications.</title>
        <authorList>
            <person name="Schelkunov M."/>
            <person name="Shtratnikova V."/>
            <person name="Makarenko M."/>
            <person name="Klepikova A."/>
            <person name="Omelchenko D."/>
            <person name="Novikova G."/>
            <person name="Obukhova E."/>
            <person name="Bogdanov V."/>
            <person name="Penin A."/>
            <person name="Logacheva M."/>
        </authorList>
    </citation>
    <scope>NUCLEOTIDE SEQUENCE</scope>
    <source>
        <strain evidence="3">Hsosn_3</strain>
        <tissue evidence="3">Leaf</tissue>
    </source>
</reference>
<dbReference type="InterPro" id="IPR036047">
    <property type="entry name" value="F-box-like_dom_sf"/>
</dbReference>
<evidence type="ECO:0000259" key="1">
    <source>
        <dbReference type="Pfam" id="PF00646"/>
    </source>
</evidence>
<reference evidence="3" key="2">
    <citation type="submission" date="2023-05" db="EMBL/GenBank/DDBJ databases">
        <authorList>
            <person name="Schelkunov M.I."/>
        </authorList>
    </citation>
    <scope>NUCLEOTIDE SEQUENCE</scope>
    <source>
        <strain evidence="3">Hsosn_3</strain>
        <tissue evidence="3">Leaf</tissue>
    </source>
</reference>
<accession>A0AAD8HYU3</accession>
<dbReference type="PANTHER" id="PTHR31672">
    <property type="entry name" value="BNACNNG10540D PROTEIN"/>
    <property type="match status" value="1"/>
</dbReference>
<comment type="caution">
    <text evidence="3">The sequence shown here is derived from an EMBL/GenBank/DDBJ whole genome shotgun (WGS) entry which is preliminary data.</text>
</comment>
<feature type="domain" description="F-box" evidence="1">
    <location>
        <begin position="11"/>
        <end position="35"/>
    </location>
</feature>
<dbReference type="Proteomes" id="UP001237642">
    <property type="component" value="Unassembled WGS sequence"/>
</dbReference>
<dbReference type="Pfam" id="PF08268">
    <property type="entry name" value="FBA_3"/>
    <property type="match status" value="1"/>
</dbReference>
<evidence type="ECO:0000313" key="4">
    <source>
        <dbReference type="Proteomes" id="UP001237642"/>
    </source>
</evidence>
<dbReference type="SUPFAM" id="SSF81383">
    <property type="entry name" value="F-box domain"/>
    <property type="match status" value="1"/>
</dbReference>
<gene>
    <name evidence="3" type="ORF">POM88_032207</name>
</gene>
<dbReference type="InterPro" id="IPR013187">
    <property type="entry name" value="F-box-assoc_dom_typ3"/>
</dbReference>
<evidence type="ECO:0000313" key="3">
    <source>
        <dbReference type="EMBL" id="KAK1376014.1"/>
    </source>
</evidence>
<sequence length="351" mass="40169">MDTLTEDLFVVEILSRLPIKTLYSVRCVCNQWRSLYKFNISDPKFVKLHKLRNPDNNHDSFIAHRFRSQCHKLSVINTNFCNRDPVNLTLPFPTSTKSNGFDVVGSCNGVLCLSYVRKKKPRNRLFLWNPATGQLKDIPNYKIGIKLDNCDVSVGFGFDHASSDYKVVRIVRYQSKGFPSDVTRVEVYSLKKNAWKEIDVDLKFTVVAESFCECVKGVFYWLTYDDYVPGLVSFNVQSEKFSPVSLPNDIGWLRKIFNLEESLAIVKFHSPKTSILTLDDDKGTWKEMRTLKGDEEIEDIIGGLNTGKFVGKTVCGEVFLCDPLKNSVKTIQQLSNYKIRIHNYSPSLAIM</sequence>
<evidence type="ECO:0008006" key="5">
    <source>
        <dbReference type="Google" id="ProtNLM"/>
    </source>
</evidence>
<name>A0AAD8HYU3_9APIA</name>
<dbReference type="InterPro" id="IPR050796">
    <property type="entry name" value="SCF_F-box_component"/>
</dbReference>
<dbReference type="Pfam" id="PF00646">
    <property type="entry name" value="F-box"/>
    <property type="match status" value="1"/>
</dbReference>
<dbReference type="InterPro" id="IPR017451">
    <property type="entry name" value="F-box-assoc_interact_dom"/>
</dbReference>
<dbReference type="InterPro" id="IPR001810">
    <property type="entry name" value="F-box_dom"/>
</dbReference>
<dbReference type="NCBIfam" id="TIGR01640">
    <property type="entry name" value="F_box_assoc_1"/>
    <property type="match status" value="1"/>
</dbReference>
<dbReference type="EMBL" id="JAUIZM010000007">
    <property type="protein sequence ID" value="KAK1376014.1"/>
    <property type="molecule type" value="Genomic_DNA"/>
</dbReference>